<dbReference type="SMART" id="SM00636">
    <property type="entry name" value="Glyco_18"/>
    <property type="match status" value="1"/>
</dbReference>
<dbReference type="SUPFAM" id="SSF49265">
    <property type="entry name" value="Fibronectin type III"/>
    <property type="match status" value="1"/>
</dbReference>
<dbReference type="GO" id="GO:0008843">
    <property type="term" value="F:endochitinase activity"/>
    <property type="evidence" value="ECO:0007669"/>
    <property type="project" value="UniProtKB-EC"/>
</dbReference>
<dbReference type="CDD" id="cd02871">
    <property type="entry name" value="GH18_chitinase_D-like"/>
    <property type="match status" value="1"/>
</dbReference>
<dbReference type="SUPFAM" id="SSF51445">
    <property type="entry name" value="(Trans)glycosidases"/>
    <property type="match status" value="1"/>
</dbReference>
<evidence type="ECO:0000256" key="1">
    <source>
        <dbReference type="ARBA" id="ARBA00009121"/>
    </source>
</evidence>
<dbReference type="InterPro" id="IPR003610">
    <property type="entry name" value="CBM5/12"/>
</dbReference>
<comment type="caution">
    <text evidence="8">The sequence shown here is derived from an EMBL/GenBank/DDBJ whole genome shotgun (WGS) entry which is preliminary data.</text>
</comment>
<evidence type="ECO:0000313" key="8">
    <source>
        <dbReference type="EMBL" id="EKN35824.1"/>
    </source>
</evidence>
<dbReference type="PATRIC" id="fig|1232189.3.peg.4326"/>
<dbReference type="InterPro" id="IPR017853">
    <property type="entry name" value="GH"/>
</dbReference>
<dbReference type="Gene3D" id="2.60.40.10">
    <property type="entry name" value="Immunoglobulins"/>
    <property type="match status" value="1"/>
</dbReference>
<dbReference type="SUPFAM" id="SSF51055">
    <property type="entry name" value="Carbohydrate binding domain"/>
    <property type="match status" value="1"/>
</dbReference>
<dbReference type="InterPro" id="IPR036573">
    <property type="entry name" value="CBM_sf_5/12"/>
</dbReference>
<dbReference type="InterPro" id="IPR003961">
    <property type="entry name" value="FN3_dom"/>
</dbReference>
<dbReference type="Gene3D" id="3.20.20.80">
    <property type="entry name" value="Glycosidases"/>
    <property type="match status" value="1"/>
</dbReference>
<dbReference type="EMBL" id="AMXI01001738">
    <property type="protein sequence ID" value="EKN35824.1"/>
    <property type="molecule type" value="Genomic_DNA"/>
</dbReference>
<dbReference type="InterPro" id="IPR011583">
    <property type="entry name" value="Chitinase_II/V-like_cat"/>
</dbReference>
<dbReference type="InterPro" id="IPR013783">
    <property type="entry name" value="Ig-like_fold"/>
</dbReference>
<protein>
    <recommendedName>
        <fullName evidence="2">chitinase</fullName>
        <ecNumber evidence="2">3.2.1.14</ecNumber>
    </recommendedName>
</protein>
<dbReference type="GO" id="GO:0005975">
    <property type="term" value="P:carbohydrate metabolic process"/>
    <property type="evidence" value="ECO:0007669"/>
    <property type="project" value="InterPro"/>
</dbReference>
<evidence type="ECO:0000256" key="2">
    <source>
        <dbReference type="ARBA" id="ARBA00012729"/>
    </source>
</evidence>
<dbReference type="CDD" id="cd00063">
    <property type="entry name" value="FN3"/>
    <property type="match status" value="1"/>
</dbReference>
<dbReference type="SMART" id="SM00060">
    <property type="entry name" value="FN3"/>
    <property type="match status" value="1"/>
</dbReference>
<dbReference type="PROSITE" id="PS01095">
    <property type="entry name" value="GH18_1"/>
    <property type="match status" value="1"/>
</dbReference>
<dbReference type="GO" id="GO:0030246">
    <property type="term" value="F:carbohydrate binding"/>
    <property type="evidence" value="ECO:0007669"/>
    <property type="project" value="InterPro"/>
</dbReference>
<dbReference type="EC" id="3.2.1.14" evidence="2"/>
<proteinExistence type="inferred from homology"/>
<name>M1ZRJ1_CLOBO</name>
<dbReference type="InterPro" id="IPR050542">
    <property type="entry name" value="Glycosyl_Hydrlase18_Chitinase"/>
</dbReference>
<evidence type="ECO:0000256" key="5">
    <source>
        <dbReference type="ARBA" id="ARBA00023295"/>
    </source>
</evidence>
<organism evidence="8 9">
    <name type="scientific">Clostridium botulinum CFSAN001627</name>
    <dbReference type="NCBI Taxonomy" id="1232189"/>
    <lineage>
        <taxon>Bacteria</taxon>
        <taxon>Bacillati</taxon>
        <taxon>Bacillota</taxon>
        <taxon>Clostridia</taxon>
        <taxon>Eubacteriales</taxon>
        <taxon>Clostridiaceae</taxon>
        <taxon>Clostridium</taxon>
    </lineage>
</organism>
<dbReference type="GO" id="GO:0005576">
    <property type="term" value="C:extracellular region"/>
    <property type="evidence" value="ECO:0007669"/>
    <property type="project" value="InterPro"/>
</dbReference>
<dbReference type="InterPro" id="IPR001579">
    <property type="entry name" value="Glyco_hydro_18_chit_AS"/>
</dbReference>
<dbReference type="PANTHER" id="PTHR45708">
    <property type="entry name" value="ENDOCHITINASE"/>
    <property type="match status" value="1"/>
</dbReference>
<dbReference type="InterPro" id="IPR001223">
    <property type="entry name" value="Glyco_hydro18_cat"/>
</dbReference>
<comment type="similarity">
    <text evidence="1">Belongs to the glycosyl hydrolase 18 family. Chitinase class II subfamily.</text>
</comment>
<dbReference type="CDD" id="cd12214">
    <property type="entry name" value="ChiA1_BD"/>
    <property type="match status" value="1"/>
</dbReference>
<dbReference type="AlphaFoldDB" id="M1ZRJ1"/>
<dbReference type="Proteomes" id="UP000011944">
    <property type="component" value="Unassembled WGS sequence"/>
</dbReference>
<evidence type="ECO:0000256" key="4">
    <source>
        <dbReference type="ARBA" id="ARBA00023277"/>
    </source>
</evidence>
<feature type="domain" description="GH18" evidence="7">
    <location>
        <begin position="36"/>
        <end position="358"/>
    </location>
</feature>
<dbReference type="GO" id="GO:0008061">
    <property type="term" value="F:chitin binding"/>
    <property type="evidence" value="ECO:0007669"/>
    <property type="project" value="InterPro"/>
</dbReference>
<sequence length="504" mass="55953">MKKVFKRIFPISLVLVMVFLFMPITNVFASSNSSDKILVGYWHNFDNGTGIIRLKDVSTKWDVINVAFGESIGDRATIKFSPEIGTDQEFKEDIAYLNSIGKKVVLSIGGQNGVVLLPDENAKKNFIDSMISLINKYGFNGIDIDLESGINLINNDKDFKNPKTPQIVNLISAVRAICDHYGPDFVLSMAPETAYVQGGYVAYAGIWGAYLPIIYGLRDKLTYIHVQHYNAGGNTALDGNNYTQGTADYEVAMAEMLLQGFPVAGNADNIFTPLKQEQVVIGLPACPSAAPSGGYIKPSEMKKALDYLMRGIPYGGKYKLVNSNGYPAFKGLMTWSINWDAKSNYEFSTSYREYFDNFKQPPVTEKPSIPIGLKGEAISKTQINIAWNLALGATSYDLKVDGNIINNVNNPYKHINLKPGSMHSYEVRAVNSVGNSEWSKAIIVQTKSESDVEKWGTNILYKAGNIVNYEGINYRCIQTHTSLIGWEPINTPTFGKKQTRYIEF</sequence>
<evidence type="ECO:0000259" key="7">
    <source>
        <dbReference type="PROSITE" id="PS51910"/>
    </source>
</evidence>
<evidence type="ECO:0000313" key="9">
    <source>
        <dbReference type="Proteomes" id="UP000011944"/>
    </source>
</evidence>
<dbReference type="PANTHER" id="PTHR45708:SF49">
    <property type="entry name" value="ENDOCHITINASE"/>
    <property type="match status" value="1"/>
</dbReference>
<keyword evidence="4" id="KW-0119">Carbohydrate metabolism</keyword>
<keyword evidence="3 6" id="KW-0378">Hydrolase</keyword>
<accession>M1ZRJ1</accession>
<dbReference type="PROSITE" id="PS51910">
    <property type="entry name" value="GH18_2"/>
    <property type="match status" value="1"/>
</dbReference>
<dbReference type="Gene3D" id="2.10.10.20">
    <property type="entry name" value="Carbohydrate-binding module superfamily 5/12"/>
    <property type="match status" value="1"/>
</dbReference>
<dbReference type="Pfam" id="PF00704">
    <property type="entry name" value="Glyco_hydro_18"/>
    <property type="match status" value="1"/>
</dbReference>
<keyword evidence="5 6" id="KW-0326">Glycosidase</keyword>
<dbReference type="Pfam" id="PF02839">
    <property type="entry name" value="CBM_5_12"/>
    <property type="match status" value="1"/>
</dbReference>
<evidence type="ECO:0000256" key="3">
    <source>
        <dbReference type="ARBA" id="ARBA00022801"/>
    </source>
</evidence>
<reference evidence="8 9" key="2">
    <citation type="submission" date="2013-03" db="EMBL/GenBank/DDBJ databases">
        <title>Diversity in Clostridium botulinum.</title>
        <authorList>
            <person name="Timme R.E."/>
            <person name="Allard M."/>
            <person name="Luo Y."/>
            <person name="Strain E."/>
            <person name="Gonzalez-Escalona N."/>
            <person name="Brown E."/>
        </authorList>
    </citation>
    <scope>NUCLEOTIDE SEQUENCE [LARGE SCALE GENOMIC DNA]</scope>
    <source>
        <strain evidence="8 9">CFSAN001627</strain>
    </source>
</reference>
<evidence type="ECO:0000256" key="6">
    <source>
        <dbReference type="RuleBase" id="RU000489"/>
    </source>
</evidence>
<reference evidence="8 9" key="1">
    <citation type="submission" date="2012-10" db="EMBL/GenBank/DDBJ databases">
        <authorList>
            <person name="Strain E.A."/>
            <person name="Brown E."/>
            <person name="Allard M.W."/>
            <person name="Gonzalez-Escalona N."/>
            <person name="Timme R."/>
        </authorList>
    </citation>
    <scope>NUCLEOTIDE SEQUENCE [LARGE SCALE GENOMIC DNA]</scope>
    <source>
        <strain evidence="8 9">CFSAN001627</strain>
    </source>
</reference>
<dbReference type="InterPro" id="IPR036116">
    <property type="entry name" value="FN3_sf"/>
</dbReference>
<gene>
    <name evidence="8" type="ORF">CFSAN001627_27665</name>
</gene>